<proteinExistence type="predicted"/>
<feature type="transmembrane region" description="Helical" evidence="2">
    <location>
        <begin position="12"/>
        <end position="33"/>
    </location>
</feature>
<accession>A0AAD4DK66</accession>
<organism evidence="3 4">
    <name type="scientific">Linnemannia exigua</name>
    <dbReference type="NCBI Taxonomy" id="604196"/>
    <lineage>
        <taxon>Eukaryota</taxon>
        <taxon>Fungi</taxon>
        <taxon>Fungi incertae sedis</taxon>
        <taxon>Mucoromycota</taxon>
        <taxon>Mortierellomycotina</taxon>
        <taxon>Mortierellomycetes</taxon>
        <taxon>Mortierellales</taxon>
        <taxon>Mortierellaceae</taxon>
        <taxon>Linnemannia</taxon>
    </lineage>
</organism>
<evidence type="ECO:0000313" key="4">
    <source>
        <dbReference type="Proteomes" id="UP001194580"/>
    </source>
</evidence>
<sequence>MFRPWSFFHLNLFYLALDLLVAAALSAALTHIARRHGGHAQSIRWIQQAGYFEMVNALRNSGSWGEWRPFFGLLATLAGSLALVGILVGSKTFAEIATQEGIVRQEVVASRQFVVFDIFTSIQTWYVPVGHETRMEDALDVALNSTKSIPRPDPTKRYKPRPSKYEVVCDQFDLRTHLEDPFLVPNNGCATVLFNSTSSINPDLTRSYIIQKSKGRAKVVMHGKVDPSFDRINSTVLDINVFSRVTHLGQKCLTYNYNFMCLFDSGEAAILSSTVIRFLAPEHQQFLPIATSIFGSQDELVAGLQDSLNNGTLRNLPADIREQVLVMEVKIAGSEATALICTISRWRKTEVPHITCAYTITNVLVVKFPPMNPDIAALLTNKGLNPMITNLTNAMLLYHLPMVSEKKPSFTFPKILNASSEAAHYFAHLGHNFVMDWDGSMLYVTFDATEIVKGYEIPAWLFYSMIGVMVTCVVFWGVTEVLVEDRYRDSLYFAVSKDLTAGQADVSPRLHRFNPDTLEFEGRRIVSTKGAQALEEEEEKEEAKTPYQQLTARSHDPLLARAKASAL</sequence>
<feature type="region of interest" description="Disordered" evidence="1">
    <location>
        <begin position="531"/>
        <end position="567"/>
    </location>
</feature>
<dbReference type="Proteomes" id="UP001194580">
    <property type="component" value="Unassembled WGS sequence"/>
</dbReference>
<evidence type="ECO:0008006" key="5">
    <source>
        <dbReference type="Google" id="ProtNLM"/>
    </source>
</evidence>
<feature type="transmembrane region" description="Helical" evidence="2">
    <location>
        <begin position="460"/>
        <end position="483"/>
    </location>
</feature>
<protein>
    <recommendedName>
        <fullName evidence="5">Transmembrane protein</fullName>
    </recommendedName>
</protein>
<evidence type="ECO:0000256" key="1">
    <source>
        <dbReference type="SAM" id="MobiDB-lite"/>
    </source>
</evidence>
<keyword evidence="2" id="KW-1133">Transmembrane helix</keyword>
<keyword evidence="4" id="KW-1185">Reference proteome</keyword>
<dbReference type="AlphaFoldDB" id="A0AAD4DK66"/>
<keyword evidence="2" id="KW-0812">Transmembrane</keyword>
<name>A0AAD4DK66_9FUNG</name>
<feature type="transmembrane region" description="Helical" evidence="2">
    <location>
        <begin position="70"/>
        <end position="89"/>
    </location>
</feature>
<reference evidence="3" key="1">
    <citation type="journal article" date="2020" name="Fungal Divers.">
        <title>Resolving the Mortierellaceae phylogeny through synthesis of multi-gene phylogenetics and phylogenomics.</title>
        <authorList>
            <person name="Vandepol N."/>
            <person name="Liber J."/>
            <person name="Desiro A."/>
            <person name="Na H."/>
            <person name="Kennedy M."/>
            <person name="Barry K."/>
            <person name="Grigoriev I.V."/>
            <person name="Miller A.N."/>
            <person name="O'Donnell K."/>
            <person name="Stajich J.E."/>
            <person name="Bonito G."/>
        </authorList>
    </citation>
    <scope>NUCLEOTIDE SEQUENCE</scope>
    <source>
        <strain evidence="3">NRRL 28262</strain>
    </source>
</reference>
<evidence type="ECO:0000256" key="2">
    <source>
        <dbReference type="SAM" id="Phobius"/>
    </source>
</evidence>
<evidence type="ECO:0000313" key="3">
    <source>
        <dbReference type="EMBL" id="KAG0280096.1"/>
    </source>
</evidence>
<keyword evidence="2" id="KW-0472">Membrane</keyword>
<comment type="caution">
    <text evidence="3">The sequence shown here is derived from an EMBL/GenBank/DDBJ whole genome shotgun (WGS) entry which is preliminary data.</text>
</comment>
<dbReference type="EMBL" id="JAAAIL010000084">
    <property type="protein sequence ID" value="KAG0280096.1"/>
    <property type="molecule type" value="Genomic_DNA"/>
</dbReference>
<gene>
    <name evidence="3" type="ORF">BGZ95_011320</name>
</gene>